<reference evidence="1" key="1">
    <citation type="submission" date="2020-04" db="EMBL/GenBank/DDBJ databases">
        <authorList>
            <person name="Broberg M."/>
        </authorList>
    </citation>
    <scope>NUCLEOTIDE SEQUENCE</scope>
</reference>
<sequence length="581" mass="64023">MVSTPDDVEMLDADLADDDNLSLTSTITNEINSDEEWTAEGIIAEGRVKGVKHWLVEWTGYPLAEATWEPRTHVQGQLLRTWRKRKARQERGEEGRFDLNIWRNALSEQLRAKYARHEKRNEKRLRMGLAPTTWEQPVDELLKLTLDFYPEFETRDESSGEEDMSSGDDDDDDDDDGNDDEKGRSRERPENAASNSLQANPLSTTEPDHDMANKQRPQKAFDESQSIHPPYSTPISGIAPPPGPEPAPNLPLASATSSLPDAAPKPTQELTPKAPKIPLTTASAPTKPVPNSVHSQPAQSKKNDSTSNTEGLSNSLSRSGNDKPTGLKSRGNRIINTMGGGAPVNVFAGGSTRKARPTLLDAASDISKEPKLVNLRQQRIIQQGRRNKEDVAPAQIPKRLISLDPKVRAGDLDTGQATTSLEIPPFTKPKNLIETSQNSPTLSATSPTYKGQDNETAPRPRTLKRKKSVRFDDSVTYQEPTYVESETELFVSEDSRVSHLPQEDQDINSPLGGLGQLSGHQHHQEIPTFLVHSPGPVKKLEASRNGACSDQNPPSILTSFSKTFQNRLRILGSLSSYAVLN</sequence>
<proteinExistence type="predicted"/>
<gene>
    <name evidence="1" type="ORF">CRV2_00022002</name>
</gene>
<comment type="caution">
    <text evidence="1">The sequence shown here is derived from an EMBL/GenBank/DDBJ whole genome shotgun (WGS) entry which is preliminary data.</text>
</comment>
<organism evidence="1 2">
    <name type="scientific">Clonostachys rosea f. rosea IK726</name>
    <dbReference type="NCBI Taxonomy" id="1349383"/>
    <lineage>
        <taxon>Eukaryota</taxon>
        <taxon>Fungi</taxon>
        <taxon>Dikarya</taxon>
        <taxon>Ascomycota</taxon>
        <taxon>Pezizomycotina</taxon>
        <taxon>Sordariomycetes</taxon>
        <taxon>Hypocreomycetidae</taxon>
        <taxon>Hypocreales</taxon>
        <taxon>Bionectriaceae</taxon>
        <taxon>Clonostachys</taxon>
    </lineage>
</organism>
<dbReference type="Proteomes" id="UP000836387">
    <property type="component" value="Unassembled WGS sequence"/>
</dbReference>
<name>A0ACA9UG31_BIOOC</name>
<keyword evidence="2" id="KW-1185">Reference proteome</keyword>
<reference evidence="1" key="2">
    <citation type="submission" date="2021-10" db="EMBL/GenBank/DDBJ databases">
        <authorList>
            <person name="Piombo E."/>
        </authorList>
    </citation>
    <scope>NUCLEOTIDE SEQUENCE</scope>
</reference>
<dbReference type="EMBL" id="CADEHS020000309">
    <property type="protein sequence ID" value="CAG9951442.1"/>
    <property type="molecule type" value="Genomic_DNA"/>
</dbReference>
<protein>
    <submittedName>
        <fullName evidence="1">Uncharacterized protein</fullName>
    </submittedName>
</protein>
<evidence type="ECO:0000313" key="1">
    <source>
        <dbReference type="EMBL" id="CAG9951442.1"/>
    </source>
</evidence>
<accession>A0ACA9UG31</accession>
<evidence type="ECO:0000313" key="2">
    <source>
        <dbReference type="Proteomes" id="UP000836387"/>
    </source>
</evidence>